<organism evidence="2 3">
    <name type="scientific">Paraburkholderia hospita</name>
    <dbReference type="NCBI Taxonomy" id="169430"/>
    <lineage>
        <taxon>Bacteria</taxon>
        <taxon>Pseudomonadati</taxon>
        <taxon>Pseudomonadota</taxon>
        <taxon>Betaproteobacteria</taxon>
        <taxon>Burkholderiales</taxon>
        <taxon>Burkholderiaceae</taxon>
        <taxon>Paraburkholderia</taxon>
    </lineage>
</organism>
<dbReference type="Proteomes" id="UP000004980">
    <property type="component" value="Unassembled WGS sequence"/>
</dbReference>
<keyword evidence="1" id="KW-0812">Transmembrane</keyword>
<protein>
    <submittedName>
        <fullName evidence="2">Natural resistance-associated macrophage protein</fullName>
    </submittedName>
</protein>
<reference evidence="2 3" key="1">
    <citation type="journal article" date="2012" name="J. Bacteriol.">
        <title>Draft Genome Sequence of the Soil Bacterium Burkholderia terrae Strain BS001, Which Interacts with Fungal Surface Structures.</title>
        <authorList>
            <person name="Nazir R."/>
            <person name="Hansen M.A."/>
            <person name="Sorensen S."/>
            <person name="van Elsas J.D."/>
        </authorList>
    </citation>
    <scope>NUCLEOTIDE SEQUENCE [LARGE SCALE GENOMIC DNA]</scope>
    <source>
        <strain evidence="2 3">BS001</strain>
    </source>
</reference>
<name>A0ABP2PA11_9BURK</name>
<keyword evidence="1" id="KW-1133">Transmembrane helix</keyword>
<keyword evidence="1" id="KW-0472">Membrane</keyword>
<accession>A0ABP2PA11</accession>
<feature type="transmembrane region" description="Helical" evidence="1">
    <location>
        <begin position="25"/>
        <end position="45"/>
    </location>
</feature>
<dbReference type="EMBL" id="AKAU01000270">
    <property type="protein sequence ID" value="EIM94556.1"/>
    <property type="molecule type" value="Genomic_DNA"/>
</dbReference>
<keyword evidence="3" id="KW-1185">Reference proteome</keyword>
<comment type="caution">
    <text evidence="2">The sequence shown here is derived from an EMBL/GenBank/DDBJ whole genome shotgun (WGS) entry which is preliminary data.</text>
</comment>
<feature type="transmembrane region" description="Helical" evidence="1">
    <location>
        <begin position="65"/>
        <end position="83"/>
    </location>
</feature>
<evidence type="ECO:0000313" key="2">
    <source>
        <dbReference type="EMBL" id="EIM94556.1"/>
    </source>
</evidence>
<evidence type="ECO:0000256" key="1">
    <source>
        <dbReference type="SAM" id="Phobius"/>
    </source>
</evidence>
<proteinExistence type="predicted"/>
<evidence type="ECO:0000313" key="3">
    <source>
        <dbReference type="Proteomes" id="UP000004980"/>
    </source>
</evidence>
<sequence length="84" mass="8907">MAIIVLATIVGLALDFTSIDPIRALFWSAVINGVTAVPIMVLMTLMASNPKVVGTFVTPMPLRMLGWLSTGVMAAAVIAKFVFI</sequence>
<gene>
    <name evidence="2" type="ORF">WQE_43949</name>
</gene>